<keyword evidence="3" id="KW-0677">Repeat</keyword>
<evidence type="ECO:0000313" key="10">
    <source>
        <dbReference type="EMBL" id="CAG00060.1"/>
    </source>
</evidence>
<gene>
    <name evidence="10" type="ORF">GSTENG00018362001</name>
</gene>
<dbReference type="Pfam" id="PF00096">
    <property type="entry name" value="zf-C2H2"/>
    <property type="match status" value="2"/>
</dbReference>
<protein>
    <submittedName>
        <fullName evidence="10">(spotted green pufferfish) hypothetical protein</fullName>
    </submittedName>
</protein>
<feature type="domain" description="C2H2-type" evidence="9">
    <location>
        <begin position="127"/>
        <end position="149"/>
    </location>
</feature>
<feature type="compositionally biased region" description="Polar residues" evidence="8">
    <location>
        <begin position="241"/>
        <end position="250"/>
    </location>
</feature>
<dbReference type="GO" id="GO:0008270">
    <property type="term" value="F:zinc ion binding"/>
    <property type="evidence" value="ECO:0007669"/>
    <property type="project" value="UniProtKB-KW"/>
</dbReference>
<name>Q4SH22_TETNG</name>
<dbReference type="InterPro" id="IPR050331">
    <property type="entry name" value="Zinc_finger"/>
</dbReference>
<dbReference type="PROSITE" id="PS50157">
    <property type="entry name" value="ZINC_FINGER_C2H2_2"/>
    <property type="match status" value="6"/>
</dbReference>
<reference evidence="10" key="2">
    <citation type="submission" date="2004-02" db="EMBL/GenBank/DDBJ databases">
        <authorList>
            <consortium name="Genoscope"/>
            <consortium name="Whitehead Institute Centre for Genome Research"/>
        </authorList>
    </citation>
    <scope>NUCLEOTIDE SEQUENCE</scope>
</reference>
<dbReference type="PANTHER" id="PTHR16515:SF49">
    <property type="entry name" value="GASTRULA ZINC FINGER PROTEIN XLCGF49.1-LIKE-RELATED"/>
    <property type="match status" value="1"/>
</dbReference>
<dbReference type="InterPro" id="IPR036236">
    <property type="entry name" value="Znf_C2H2_sf"/>
</dbReference>
<comment type="subcellular location">
    <subcellularLocation>
        <location evidence="1">Nucleus</location>
    </subcellularLocation>
</comment>
<dbReference type="Pfam" id="PF13894">
    <property type="entry name" value="zf-C2H2_4"/>
    <property type="match status" value="1"/>
</dbReference>
<dbReference type="GO" id="GO:0005634">
    <property type="term" value="C:nucleus"/>
    <property type="evidence" value="ECO:0007669"/>
    <property type="project" value="UniProtKB-SubCell"/>
</dbReference>
<dbReference type="SMART" id="SM00355">
    <property type="entry name" value="ZnF_C2H2"/>
    <property type="match status" value="7"/>
</dbReference>
<feature type="domain" description="C2H2-type" evidence="9">
    <location>
        <begin position="98"/>
        <end position="120"/>
    </location>
</feature>
<reference evidence="10" key="1">
    <citation type="journal article" date="2004" name="Nature">
        <title>Genome duplication in the teleost fish Tetraodon nigroviridis reveals the early vertebrate proto-karyotype.</title>
        <authorList>
            <person name="Jaillon O."/>
            <person name="Aury J.-M."/>
            <person name="Brunet F."/>
            <person name="Petit J.-L."/>
            <person name="Stange-Thomann N."/>
            <person name="Mauceli E."/>
            <person name="Bouneau L."/>
            <person name="Fischer C."/>
            <person name="Ozouf-Costaz C."/>
            <person name="Bernot A."/>
            <person name="Nicaud S."/>
            <person name="Jaffe D."/>
            <person name="Fisher S."/>
            <person name="Lutfalla G."/>
            <person name="Dossat C."/>
            <person name="Segurens B."/>
            <person name="Dasilva C."/>
            <person name="Salanoubat M."/>
            <person name="Levy M."/>
            <person name="Boudet N."/>
            <person name="Castellano S."/>
            <person name="Anthouard V."/>
            <person name="Jubin C."/>
            <person name="Castelli V."/>
            <person name="Katinka M."/>
            <person name="Vacherie B."/>
            <person name="Biemont C."/>
            <person name="Skalli Z."/>
            <person name="Cattolico L."/>
            <person name="Poulain J."/>
            <person name="De Berardinis V."/>
            <person name="Cruaud C."/>
            <person name="Duprat S."/>
            <person name="Brottier P."/>
            <person name="Coutanceau J.-P."/>
            <person name="Gouzy J."/>
            <person name="Parra G."/>
            <person name="Lardier G."/>
            <person name="Chapple C."/>
            <person name="McKernan K.J."/>
            <person name="McEwan P."/>
            <person name="Bosak S."/>
            <person name="Kellis M."/>
            <person name="Volff J.-N."/>
            <person name="Guigo R."/>
            <person name="Zody M.C."/>
            <person name="Mesirov J."/>
            <person name="Lindblad-Toh K."/>
            <person name="Birren B."/>
            <person name="Nusbaum C."/>
            <person name="Kahn D."/>
            <person name="Robinson-Rechavi M."/>
            <person name="Laudet V."/>
            <person name="Schachter V."/>
            <person name="Quetier F."/>
            <person name="Saurin W."/>
            <person name="Scarpelli C."/>
            <person name="Wincker P."/>
            <person name="Lander E.S."/>
            <person name="Weissenbach J."/>
            <person name="Roest Crollius H."/>
        </authorList>
    </citation>
    <scope>NUCLEOTIDE SEQUENCE [LARGE SCALE GENOMIC DNA]</scope>
</reference>
<feature type="region of interest" description="Disordered" evidence="8">
    <location>
        <begin position="1"/>
        <end position="28"/>
    </location>
</feature>
<dbReference type="Gene3D" id="3.30.160.60">
    <property type="entry name" value="Classic Zinc Finger"/>
    <property type="match status" value="3"/>
</dbReference>
<feature type="domain" description="C2H2-type" evidence="9">
    <location>
        <begin position="154"/>
        <end position="181"/>
    </location>
</feature>
<feature type="compositionally biased region" description="Acidic residues" evidence="8">
    <location>
        <begin position="1"/>
        <end position="27"/>
    </location>
</feature>
<evidence type="ECO:0000256" key="2">
    <source>
        <dbReference type="ARBA" id="ARBA00022723"/>
    </source>
</evidence>
<keyword evidence="4 7" id="KW-0863">Zinc-finger</keyword>
<dbReference type="PANTHER" id="PTHR16515">
    <property type="entry name" value="PR DOMAIN ZINC FINGER PROTEIN"/>
    <property type="match status" value="1"/>
</dbReference>
<evidence type="ECO:0000256" key="5">
    <source>
        <dbReference type="ARBA" id="ARBA00022833"/>
    </source>
</evidence>
<organism evidence="10">
    <name type="scientific">Tetraodon nigroviridis</name>
    <name type="common">Spotted green pufferfish</name>
    <name type="synonym">Chelonodon nigroviridis</name>
    <dbReference type="NCBI Taxonomy" id="99883"/>
    <lineage>
        <taxon>Eukaryota</taxon>
        <taxon>Metazoa</taxon>
        <taxon>Chordata</taxon>
        <taxon>Craniata</taxon>
        <taxon>Vertebrata</taxon>
        <taxon>Euteleostomi</taxon>
        <taxon>Actinopterygii</taxon>
        <taxon>Neopterygii</taxon>
        <taxon>Teleostei</taxon>
        <taxon>Neoteleostei</taxon>
        <taxon>Acanthomorphata</taxon>
        <taxon>Eupercaria</taxon>
        <taxon>Tetraodontiformes</taxon>
        <taxon>Tetradontoidea</taxon>
        <taxon>Tetraodontidae</taxon>
        <taxon>Tetraodon</taxon>
    </lineage>
</organism>
<feature type="domain" description="C2H2-type" evidence="9">
    <location>
        <begin position="181"/>
        <end position="208"/>
    </location>
</feature>
<dbReference type="KEGG" id="tng:GSTEN00018362G001"/>
<keyword evidence="5" id="KW-0862">Zinc</keyword>
<keyword evidence="6" id="KW-0539">Nucleus</keyword>
<evidence type="ECO:0000256" key="6">
    <source>
        <dbReference type="ARBA" id="ARBA00023242"/>
    </source>
</evidence>
<evidence type="ECO:0000256" key="3">
    <source>
        <dbReference type="ARBA" id="ARBA00022737"/>
    </source>
</evidence>
<dbReference type="AlphaFoldDB" id="Q4SH22"/>
<evidence type="ECO:0000256" key="1">
    <source>
        <dbReference type="ARBA" id="ARBA00004123"/>
    </source>
</evidence>
<dbReference type="GO" id="GO:0010468">
    <property type="term" value="P:regulation of gene expression"/>
    <property type="evidence" value="ECO:0007669"/>
    <property type="project" value="TreeGrafter"/>
</dbReference>
<dbReference type="EMBL" id="CAAE01014587">
    <property type="protein sequence ID" value="CAG00060.1"/>
    <property type="molecule type" value="Genomic_DNA"/>
</dbReference>
<feature type="domain" description="C2H2-type" evidence="9">
    <location>
        <begin position="209"/>
        <end position="236"/>
    </location>
</feature>
<proteinExistence type="predicted"/>
<dbReference type="PROSITE" id="PS00028">
    <property type="entry name" value="ZINC_FINGER_C2H2_1"/>
    <property type="match status" value="7"/>
</dbReference>
<feature type="compositionally biased region" description="Basic and acidic residues" evidence="8">
    <location>
        <begin position="252"/>
        <end position="264"/>
    </location>
</feature>
<dbReference type="FunFam" id="3.30.160.60:FF:000100">
    <property type="entry name" value="Zinc finger 45-like"/>
    <property type="match status" value="1"/>
</dbReference>
<accession>Q4SH22</accession>
<dbReference type="SUPFAM" id="SSF57667">
    <property type="entry name" value="beta-beta-alpha zinc fingers"/>
    <property type="match status" value="3"/>
</dbReference>
<feature type="region of interest" description="Disordered" evidence="8">
    <location>
        <begin position="231"/>
        <end position="297"/>
    </location>
</feature>
<evidence type="ECO:0000256" key="4">
    <source>
        <dbReference type="ARBA" id="ARBA00022771"/>
    </source>
</evidence>
<dbReference type="OrthoDB" id="8901340at2759"/>
<comment type="caution">
    <text evidence="10">The sequence shown here is derived from an EMBL/GenBank/DDBJ whole genome shotgun (WGS) entry which is preliminary data.</text>
</comment>
<dbReference type="InterPro" id="IPR013087">
    <property type="entry name" value="Znf_C2H2_type"/>
</dbReference>
<feature type="domain" description="C2H2-type" evidence="9">
    <location>
        <begin position="58"/>
        <end position="88"/>
    </location>
</feature>
<evidence type="ECO:0000256" key="7">
    <source>
        <dbReference type="PROSITE-ProRule" id="PRU00042"/>
    </source>
</evidence>
<keyword evidence="2" id="KW-0479">Metal-binding</keyword>
<sequence>MSDGDSDEDDASDEENGATDTGDDTADSWEVSAQKGVASWEAAGPASATATANLRNAYSCLACGKVYTYLVPFLKHQLEHKLHSELRRCERTSSSQRYSCSLCGMMFTRKVQLRAHMRIHGPGPVTPQCDQCGKTFASPRTWAAHMELHKQHLFWCLSCSKGFPDEAALDRHLQGHNRKQHTCNICRQSFTKVTELVAHYQGHTTAEAYQCSLCAKSFMFLGNFISHQKQHGRKTEHSSEIRSGQRTGEFSLSRKEKQRIHEPEAAGVGEVKTEESDCGELSYPLKPSNPPVKSEVAPTSAEEVQEKEAGGAHLHGELQYWQWDCCVCDMGFDEVGKLHLHYVKHATGELPIPQEYV</sequence>
<evidence type="ECO:0000256" key="8">
    <source>
        <dbReference type="SAM" id="MobiDB-lite"/>
    </source>
</evidence>
<dbReference type="Pfam" id="PF12874">
    <property type="entry name" value="zf-met"/>
    <property type="match status" value="2"/>
</dbReference>
<evidence type="ECO:0000259" key="9">
    <source>
        <dbReference type="PROSITE" id="PS50157"/>
    </source>
</evidence>